<evidence type="ECO:0000313" key="3">
    <source>
        <dbReference type="Proteomes" id="UP000192569"/>
    </source>
</evidence>
<dbReference type="RefSeq" id="WP_084665379.1">
    <property type="nucleotide sequence ID" value="NZ_LT838272.1"/>
</dbReference>
<dbReference type="EMBL" id="LT838272">
    <property type="protein sequence ID" value="SMB97173.1"/>
    <property type="molecule type" value="Genomic_DNA"/>
</dbReference>
<keyword evidence="3" id="KW-1185">Reference proteome</keyword>
<organism evidence="2 3">
    <name type="scientific">Thermanaeromonas toyohensis ToBE</name>
    <dbReference type="NCBI Taxonomy" id="698762"/>
    <lineage>
        <taxon>Bacteria</taxon>
        <taxon>Bacillati</taxon>
        <taxon>Bacillota</taxon>
        <taxon>Clostridia</taxon>
        <taxon>Neomoorellales</taxon>
        <taxon>Neomoorellaceae</taxon>
        <taxon>Thermanaeromonas</taxon>
    </lineage>
</organism>
<dbReference type="Proteomes" id="UP000192569">
    <property type="component" value="Chromosome I"/>
</dbReference>
<accession>A0A1W1VV78</accession>
<proteinExistence type="predicted"/>
<dbReference type="STRING" id="698762.SAMN00808754_1779"/>
<keyword evidence="1" id="KW-0472">Membrane</keyword>
<keyword evidence="1" id="KW-0812">Transmembrane</keyword>
<dbReference type="AlphaFoldDB" id="A0A1W1VV78"/>
<evidence type="ECO:0000256" key="1">
    <source>
        <dbReference type="SAM" id="Phobius"/>
    </source>
</evidence>
<protein>
    <submittedName>
        <fullName evidence="2">Uncharacterized protein</fullName>
    </submittedName>
</protein>
<gene>
    <name evidence="2" type="ORF">SAMN00808754_1779</name>
</gene>
<keyword evidence="1" id="KW-1133">Transmembrane helix</keyword>
<reference evidence="2 3" key="1">
    <citation type="submission" date="2017-04" db="EMBL/GenBank/DDBJ databases">
        <authorList>
            <person name="Afonso C.L."/>
            <person name="Miller P.J."/>
            <person name="Scott M.A."/>
            <person name="Spackman E."/>
            <person name="Goraichik I."/>
            <person name="Dimitrov K.M."/>
            <person name="Suarez D.L."/>
            <person name="Swayne D.E."/>
        </authorList>
    </citation>
    <scope>NUCLEOTIDE SEQUENCE [LARGE SCALE GENOMIC DNA]</scope>
    <source>
        <strain evidence="2 3">ToBE</strain>
    </source>
</reference>
<sequence>MFGQGWRLHYVILACFLSLTLLGGGHLLYQRFLWEKSLEKRLQSIPQVEGVTLKREKDRIEVELGPTPDLKQTYLQVEEALRDFYRQNPPQLVIRDRRSASLVKVWEEAQFVVYEAAVRGTFTDMAREVEEKARIRGAEARLAVDGKRIYVALYKDSYFLYEIIPLAPLRVPEEREVRERGV</sequence>
<dbReference type="OrthoDB" id="1722928at2"/>
<name>A0A1W1VV78_9FIRM</name>
<evidence type="ECO:0000313" key="2">
    <source>
        <dbReference type="EMBL" id="SMB97173.1"/>
    </source>
</evidence>
<feature type="transmembrane region" description="Helical" evidence="1">
    <location>
        <begin position="6"/>
        <end position="29"/>
    </location>
</feature>